<protein>
    <recommendedName>
        <fullName evidence="5">AbrB family transcriptional regulator</fullName>
    </recommendedName>
</protein>
<proteinExistence type="predicted"/>
<organism evidence="2 3">
    <name type="scientific">Schleiferilactobacillus harbinensis</name>
    <dbReference type="NCBI Taxonomy" id="304207"/>
    <lineage>
        <taxon>Bacteria</taxon>
        <taxon>Bacillati</taxon>
        <taxon>Bacillota</taxon>
        <taxon>Bacilli</taxon>
        <taxon>Lactobacillales</taxon>
        <taxon>Lactobacillaceae</taxon>
        <taxon>Schleiferilactobacillus</taxon>
    </lineage>
</organism>
<dbReference type="RefSeq" id="WP_027828768.1">
    <property type="nucleotide sequence ID" value="NZ_BJTX01000010.1"/>
</dbReference>
<dbReference type="Proteomes" id="UP000326779">
    <property type="component" value="Chromosome"/>
</dbReference>
<evidence type="ECO:0000313" key="2">
    <source>
        <dbReference type="EMBL" id="QFR22312.1"/>
    </source>
</evidence>
<dbReference type="KEGG" id="lhb:D1010_01980"/>
<sequence>MDNRSVVPLVPYGREYSLEVTQAELKQLGADSTNTFEKVVDSVKGTITYRKLPSTAHEDFVKKGMKYYNENRQMMEDLKDM</sequence>
<dbReference type="AlphaFoldDB" id="A0A510TSZ2"/>
<reference evidence="2 3" key="1">
    <citation type="submission" date="2019-10" db="EMBL/GenBank/DDBJ databases">
        <title>The completed genome of Lactobacillus harbinensis M1.</title>
        <authorList>
            <person name="Zheng Y."/>
        </authorList>
    </citation>
    <scope>NUCLEOTIDE SEQUENCE [LARGE SCALE GENOMIC DNA]</scope>
    <source>
        <strain evidence="2 3">M1</strain>
    </source>
</reference>
<dbReference type="EMBL" id="JAQSGK010000026">
    <property type="protein sequence ID" value="MEE6716107.1"/>
    <property type="molecule type" value="Genomic_DNA"/>
</dbReference>
<reference evidence="1 4" key="2">
    <citation type="submission" date="2023-02" db="EMBL/GenBank/DDBJ databases">
        <title>The predominant lactic acid bacteria and yeasts involved in the spontaneous fermentation of millet during the production of the traditional porridge Hausa koko in Ghana.</title>
        <authorList>
            <person name="Atter A."/>
            <person name="Diaz M."/>
        </authorList>
    </citation>
    <scope>NUCLEOTIDE SEQUENCE [LARGE SCALE GENOMIC DNA]</scope>
    <source>
        <strain evidence="1 4">FI11640</strain>
    </source>
</reference>
<accession>A0A510TSZ2</accession>
<dbReference type="Proteomes" id="UP001330016">
    <property type="component" value="Unassembled WGS sequence"/>
</dbReference>
<keyword evidence="4" id="KW-1185">Reference proteome</keyword>
<evidence type="ECO:0000313" key="4">
    <source>
        <dbReference type="Proteomes" id="UP001330016"/>
    </source>
</evidence>
<evidence type="ECO:0008006" key="5">
    <source>
        <dbReference type="Google" id="ProtNLM"/>
    </source>
</evidence>
<dbReference type="EMBL" id="CP045143">
    <property type="protein sequence ID" value="QFR22312.1"/>
    <property type="molecule type" value="Genomic_DNA"/>
</dbReference>
<gene>
    <name evidence="2" type="ORF">D1010_01980</name>
    <name evidence="1" type="ORF">PS435_09575</name>
</gene>
<name>A0A510TSZ2_9LACO</name>
<evidence type="ECO:0000313" key="1">
    <source>
        <dbReference type="EMBL" id="MEE6716107.1"/>
    </source>
</evidence>
<evidence type="ECO:0000313" key="3">
    <source>
        <dbReference type="Proteomes" id="UP000326779"/>
    </source>
</evidence>